<dbReference type="Proteomes" id="UP000887540">
    <property type="component" value="Unplaced"/>
</dbReference>
<dbReference type="GO" id="GO:0005789">
    <property type="term" value="C:endoplasmic reticulum membrane"/>
    <property type="evidence" value="ECO:0007669"/>
    <property type="project" value="UniProtKB-SubCell"/>
</dbReference>
<keyword evidence="15" id="KW-0472">Membrane</keyword>
<dbReference type="Gene3D" id="3.30.200.20">
    <property type="entry name" value="Phosphorylase Kinase, domain 1"/>
    <property type="match status" value="1"/>
</dbReference>
<comment type="similarity">
    <text evidence="11">Belongs to the protein kinase superfamily. Ser/Thr protein kinase family. GCN2 subfamily.</text>
</comment>
<dbReference type="InterPro" id="IPR011047">
    <property type="entry name" value="Quinoprotein_ADH-like_sf"/>
</dbReference>
<evidence type="ECO:0000256" key="6">
    <source>
        <dbReference type="ARBA" id="ARBA00022840"/>
    </source>
</evidence>
<feature type="domain" description="Protein kinase" evidence="16">
    <location>
        <begin position="519"/>
        <end position="962"/>
    </location>
</feature>
<dbReference type="GO" id="GO:0004694">
    <property type="term" value="F:eukaryotic translation initiation factor 2alpha kinase activity"/>
    <property type="evidence" value="ECO:0007669"/>
    <property type="project" value="TreeGrafter"/>
</dbReference>
<dbReference type="InterPro" id="IPR011009">
    <property type="entry name" value="Kinase-like_dom_sf"/>
</dbReference>
<evidence type="ECO:0000256" key="7">
    <source>
        <dbReference type="ARBA" id="ARBA00022845"/>
    </source>
</evidence>
<evidence type="ECO:0000256" key="4">
    <source>
        <dbReference type="ARBA" id="ARBA00022777"/>
    </source>
</evidence>
<evidence type="ECO:0000256" key="3">
    <source>
        <dbReference type="ARBA" id="ARBA00022741"/>
    </source>
</evidence>
<dbReference type="GO" id="GO:0005524">
    <property type="term" value="F:ATP binding"/>
    <property type="evidence" value="ECO:0007669"/>
    <property type="project" value="UniProtKB-UniRule"/>
</dbReference>
<evidence type="ECO:0000256" key="8">
    <source>
        <dbReference type="ARBA" id="ARBA00023016"/>
    </source>
</evidence>
<keyword evidence="17" id="KW-1185">Reference proteome</keyword>
<accession>A0A914BVS4</accession>
<evidence type="ECO:0000256" key="5">
    <source>
        <dbReference type="ARBA" id="ARBA00022824"/>
    </source>
</evidence>
<dbReference type="PROSITE" id="PS00108">
    <property type="entry name" value="PROTEIN_KINASE_ST"/>
    <property type="match status" value="1"/>
</dbReference>
<keyword evidence="3 13" id="KW-0547">Nucleotide-binding</keyword>
<dbReference type="PROSITE" id="PS50011">
    <property type="entry name" value="PROTEIN_KINASE_DOM"/>
    <property type="match status" value="1"/>
</dbReference>
<keyword evidence="5" id="KW-0256">Endoplasmic reticulum</keyword>
<keyword evidence="4" id="KW-0418">Kinase</keyword>
<evidence type="ECO:0000256" key="2">
    <source>
        <dbReference type="ARBA" id="ARBA00022679"/>
    </source>
</evidence>
<keyword evidence="6 13" id="KW-0067">ATP-binding</keyword>
<evidence type="ECO:0000256" key="12">
    <source>
        <dbReference type="ARBA" id="ARBA00041500"/>
    </source>
</evidence>
<reference evidence="18" key="1">
    <citation type="submission" date="2022-11" db="UniProtKB">
        <authorList>
            <consortium name="WormBaseParasite"/>
        </authorList>
    </citation>
    <scope>IDENTIFICATION</scope>
</reference>
<dbReference type="GO" id="GO:0006986">
    <property type="term" value="P:response to unfolded protein"/>
    <property type="evidence" value="ECO:0007669"/>
    <property type="project" value="UniProtKB-KW"/>
</dbReference>
<keyword evidence="2" id="KW-0808">Transferase</keyword>
<dbReference type="InterPro" id="IPR008271">
    <property type="entry name" value="Ser/Thr_kinase_AS"/>
</dbReference>
<keyword evidence="15" id="KW-1133">Transmembrane helix</keyword>
<evidence type="ECO:0000256" key="13">
    <source>
        <dbReference type="PROSITE-ProRule" id="PRU10141"/>
    </source>
</evidence>
<dbReference type="PROSITE" id="PS00107">
    <property type="entry name" value="PROTEIN_KINASE_ATP"/>
    <property type="match status" value="1"/>
</dbReference>
<dbReference type="WBParaSite" id="ACRNAN_Path_1113.g4299.t2">
    <property type="protein sequence ID" value="ACRNAN_Path_1113.g4299.t2"/>
    <property type="gene ID" value="ACRNAN_Path_1113.g4299"/>
</dbReference>
<dbReference type="SUPFAM" id="SSF56112">
    <property type="entry name" value="Protein kinase-like (PK-like)"/>
    <property type="match status" value="1"/>
</dbReference>
<evidence type="ECO:0000256" key="10">
    <source>
        <dbReference type="ARBA" id="ARBA00023230"/>
    </source>
</evidence>
<feature type="transmembrane region" description="Helical" evidence="15">
    <location>
        <begin position="455"/>
        <end position="473"/>
    </location>
</feature>
<dbReference type="PANTHER" id="PTHR11042">
    <property type="entry name" value="EUKARYOTIC TRANSLATION INITIATION FACTOR 2-ALPHA KINASE EIF2-ALPHA KINASE -RELATED"/>
    <property type="match status" value="1"/>
</dbReference>
<dbReference type="InterPro" id="IPR050339">
    <property type="entry name" value="CC_SR_Kinase"/>
</dbReference>
<dbReference type="Pfam" id="PF00069">
    <property type="entry name" value="Pkinase"/>
    <property type="match status" value="2"/>
</dbReference>
<evidence type="ECO:0000313" key="17">
    <source>
        <dbReference type="Proteomes" id="UP000887540"/>
    </source>
</evidence>
<dbReference type="PANTHER" id="PTHR11042:SF91">
    <property type="entry name" value="EUKARYOTIC TRANSLATION INITIATION FACTOR 2-ALPHA KINASE"/>
    <property type="match status" value="1"/>
</dbReference>
<dbReference type="GO" id="GO:0005634">
    <property type="term" value="C:nucleus"/>
    <property type="evidence" value="ECO:0007669"/>
    <property type="project" value="TreeGrafter"/>
</dbReference>
<dbReference type="SUPFAM" id="SSF50998">
    <property type="entry name" value="Quinoprotein alcohol dehydrogenase-like"/>
    <property type="match status" value="1"/>
</dbReference>
<feature type="compositionally biased region" description="Polar residues" evidence="14">
    <location>
        <begin position="859"/>
        <end position="877"/>
    </location>
</feature>
<evidence type="ECO:0000256" key="1">
    <source>
        <dbReference type="ARBA" id="ARBA00004389"/>
    </source>
</evidence>
<dbReference type="InterPro" id="IPR000719">
    <property type="entry name" value="Prot_kinase_dom"/>
</dbReference>
<keyword evidence="9" id="KW-0325">Glycoprotein</keyword>
<dbReference type="Gene3D" id="1.10.510.10">
    <property type="entry name" value="Transferase(Phosphotransferase) domain 1"/>
    <property type="match status" value="1"/>
</dbReference>
<evidence type="ECO:0000256" key="14">
    <source>
        <dbReference type="SAM" id="MobiDB-lite"/>
    </source>
</evidence>
<dbReference type="SMART" id="SM00220">
    <property type="entry name" value="S_TKc"/>
    <property type="match status" value="1"/>
</dbReference>
<sequence length="991" mass="112714">MRSIYVITATGVLLGIAAAYVSAYRQEDEDNAINEPVTQAPVTTQSWLGSFSSDEPRCCNVATLDLQEAHYLLVSTLSGEITAFNVNNYGNIEWKFSSDSHPLVDGSFKSVNAHVIPLLDGSLLVYPSSINGNFETEPVLLDGSFLLQSSFKLDNNEVVAGGISFTNTGLDPLTGQVKYHCSSFNCEKNEQASEGKSFHTLVLKKNAHQFRAADAVSGSERWNLSVSQYDISLVSTERHTSSRQIEGNGNSDSYVNFKIHQPDGRIRASDNCGQDLCDNCGQDLWSVELESPIAKVWELYKGQVSEISLFDANTIDDISTIAFSPYDKTSMAFFGMFKKNPYLLPSPVLREHLTELSFWANRERLKNLFTTPYYRQYEVTTPKITAGSHLEVEAENQNENPDPNQSQDTELDADLEQLKYYLGLLGKPKQGLIEDKSHLDNSNLMCKIKTYKNTYLWKLGSLFTVSLMAYLFYRRRIINREKKKNKPSSELKLYTRNTSHDSTGSLGNSEFSSKFLQEFELQKCLGRGGFGIVFECRNKIDECDYAVKRVAVSDDEAAIERVRREVKAMAKLDHPNVIRYYHTWLERPPPGWQHQADSQVLLDLSCNPSTADAILNGNKKKIRERKKISEKAQEESELEKFVKQIPEVAENVKFGLKSNGTVTDEGSWVEYQPNKEEINSTTSDSSDDGEELMVNGLKTPHLINGNSTSSIVFEEDSETPIEEQKPINPDQVVSRANYTPPVVLVASNNSDLVTSKTNRNYVYLYIQMQLCQQHTLSEWLTMHKSWKDRELQKMRGWFTQSLEAIEYVHRQGLIHRDLKPKNIFFDADGRLKIGDLGLATQYVKDFEKNNENPVGRLKNGSQRRSNHTSDVGTRSYMSPEQINGETYDFKVDVFSLGLIYCEMLIPFTTDMERIMSLQDIQQGRIEKLKDRLPIEYPYIEWLTQQDPKLRPTCKEVLQSNFLRNKVPSSYKQVLKTTLNKLPGVQYIQDRF</sequence>
<proteinExistence type="inferred from homology"/>
<name>A0A914BVS4_9BILA</name>
<feature type="binding site" evidence="13">
    <location>
        <position position="548"/>
    </location>
    <ligand>
        <name>ATP</name>
        <dbReference type="ChEBI" id="CHEBI:30616"/>
    </ligand>
</feature>
<feature type="region of interest" description="Disordered" evidence="14">
    <location>
        <begin position="850"/>
        <end position="877"/>
    </location>
</feature>
<dbReference type="AlphaFoldDB" id="A0A914BVS4"/>
<dbReference type="InterPro" id="IPR017441">
    <property type="entry name" value="Protein_kinase_ATP_BS"/>
</dbReference>
<keyword evidence="10" id="KW-0834">Unfolded protein response</keyword>
<evidence type="ECO:0000256" key="15">
    <source>
        <dbReference type="SAM" id="Phobius"/>
    </source>
</evidence>
<evidence type="ECO:0000256" key="11">
    <source>
        <dbReference type="ARBA" id="ARBA00037982"/>
    </source>
</evidence>
<keyword evidence="15" id="KW-0812">Transmembrane</keyword>
<evidence type="ECO:0000259" key="16">
    <source>
        <dbReference type="PROSITE" id="PS50011"/>
    </source>
</evidence>
<protein>
    <recommendedName>
        <fullName evidence="12">PRKR-like endoplasmic reticulum kinase</fullName>
    </recommendedName>
</protein>
<keyword evidence="8" id="KW-0346">Stress response</keyword>
<evidence type="ECO:0000313" key="18">
    <source>
        <dbReference type="WBParaSite" id="ACRNAN_Path_1113.g4299.t2"/>
    </source>
</evidence>
<organism evidence="17 18">
    <name type="scientific">Acrobeloides nanus</name>
    <dbReference type="NCBI Taxonomy" id="290746"/>
    <lineage>
        <taxon>Eukaryota</taxon>
        <taxon>Metazoa</taxon>
        <taxon>Ecdysozoa</taxon>
        <taxon>Nematoda</taxon>
        <taxon>Chromadorea</taxon>
        <taxon>Rhabditida</taxon>
        <taxon>Tylenchina</taxon>
        <taxon>Cephalobomorpha</taxon>
        <taxon>Cephaloboidea</taxon>
        <taxon>Cephalobidae</taxon>
        <taxon>Acrobeloides</taxon>
    </lineage>
</organism>
<evidence type="ECO:0000256" key="9">
    <source>
        <dbReference type="ARBA" id="ARBA00023180"/>
    </source>
</evidence>
<keyword evidence="7" id="KW-0810">Translation regulation</keyword>
<comment type="subcellular location">
    <subcellularLocation>
        <location evidence="1">Endoplasmic reticulum membrane</location>
        <topology evidence="1">Single-pass membrane protein</topology>
    </subcellularLocation>
</comment>